<organism evidence="10 11">
    <name type="scientific">Candidatus Uhrbacteria bacterium RIFCSPLOWO2_02_FULL_48_18</name>
    <dbReference type="NCBI Taxonomy" id="1802408"/>
    <lineage>
        <taxon>Bacteria</taxon>
        <taxon>Candidatus Uhriibacteriota</taxon>
    </lineage>
</organism>
<gene>
    <name evidence="10" type="ORF">A3I41_04830</name>
</gene>
<sequence>MTIFLLVAAGFFIGSFLCLVVDRFGTGQSMVVGRSVCEKCHATLEMIDLIPVLSFLFLHGRCRRCHESISWRYPIIECATALLFGLVAWRLTVPVLLPIGFVPDHAALFLLRDLVFSSLLLVLFLIDIRQGILPDQITLPGILFIAIFNFFLGIPWMTIAVGAVVIGGFFALQFLLSRGKWVGDGDIRFGVLLGVMFGAAQGMLVLACAYIIGALFAAFLIWKKKAQLKSTLSFGPFLAVAGWIVLIFGSYLAEQFLLF</sequence>
<evidence type="ECO:0000259" key="8">
    <source>
        <dbReference type="Pfam" id="PF01478"/>
    </source>
</evidence>
<dbReference type="InterPro" id="IPR050882">
    <property type="entry name" value="Prepilin_peptidase/N-MTase"/>
</dbReference>
<evidence type="ECO:0000256" key="6">
    <source>
        <dbReference type="ARBA" id="ARBA00023136"/>
    </source>
</evidence>
<dbReference type="GO" id="GO:0006465">
    <property type="term" value="P:signal peptide processing"/>
    <property type="evidence" value="ECO:0007669"/>
    <property type="project" value="TreeGrafter"/>
</dbReference>
<dbReference type="GO" id="GO:0004190">
    <property type="term" value="F:aspartic-type endopeptidase activity"/>
    <property type="evidence" value="ECO:0007669"/>
    <property type="project" value="InterPro"/>
</dbReference>
<dbReference type="GO" id="GO:0005886">
    <property type="term" value="C:plasma membrane"/>
    <property type="evidence" value="ECO:0007669"/>
    <property type="project" value="UniProtKB-SubCell"/>
</dbReference>
<evidence type="ECO:0000259" key="9">
    <source>
        <dbReference type="Pfam" id="PF06750"/>
    </source>
</evidence>
<feature type="transmembrane region" description="Helical" evidence="7">
    <location>
        <begin position="138"/>
        <end position="171"/>
    </location>
</feature>
<comment type="subcellular location">
    <subcellularLocation>
        <location evidence="1">Cell membrane</location>
        <topology evidence="1">Multi-pass membrane protein</topology>
    </subcellularLocation>
</comment>
<feature type="domain" description="Prepilin peptidase A24 N-terminal" evidence="9">
    <location>
        <begin position="10"/>
        <end position="90"/>
    </location>
</feature>
<protein>
    <recommendedName>
        <fullName evidence="12">Prepilin peptidase</fullName>
    </recommendedName>
</protein>
<evidence type="ECO:0000256" key="7">
    <source>
        <dbReference type="SAM" id="Phobius"/>
    </source>
</evidence>
<evidence type="ECO:0000256" key="5">
    <source>
        <dbReference type="ARBA" id="ARBA00022989"/>
    </source>
</evidence>
<evidence type="ECO:0008006" key="12">
    <source>
        <dbReference type="Google" id="ProtNLM"/>
    </source>
</evidence>
<feature type="transmembrane region" description="Helical" evidence="7">
    <location>
        <begin position="191"/>
        <end position="222"/>
    </location>
</feature>
<dbReference type="EMBL" id="MGEQ01000008">
    <property type="protein sequence ID" value="OGL86582.1"/>
    <property type="molecule type" value="Genomic_DNA"/>
</dbReference>
<dbReference type="AlphaFoldDB" id="A0A1F7V7P9"/>
<evidence type="ECO:0000256" key="4">
    <source>
        <dbReference type="ARBA" id="ARBA00022692"/>
    </source>
</evidence>
<dbReference type="Pfam" id="PF06750">
    <property type="entry name" value="A24_N_bact"/>
    <property type="match status" value="1"/>
</dbReference>
<dbReference type="PANTHER" id="PTHR30487:SF0">
    <property type="entry name" value="PREPILIN LEADER PEPTIDASE_N-METHYLTRANSFERASE-RELATED"/>
    <property type="match status" value="1"/>
</dbReference>
<keyword evidence="5 7" id="KW-1133">Transmembrane helix</keyword>
<feature type="domain" description="Prepilin type IV endopeptidase peptidase" evidence="8">
    <location>
        <begin position="114"/>
        <end position="217"/>
    </location>
</feature>
<dbReference type="InterPro" id="IPR010627">
    <property type="entry name" value="Prepilin_pept_A24_N"/>
</dbReference>
<keyword evidence="6 7" id="KW-0472">Membrane</keyword>
<dbReference type="Proteomes" id="UP000176593">
    <property type="component" value="Unassembled WGS sequence"/>
</dbReference>
<evidence type="ECO:0000256" key="1">
    <source>
        <dbReference type="ARBA" id="ARBA00004651"/>
    </source>
</evidence>
<comment type="caution">
    <text evidence="10">The sequence shown here is derived from an EMBL/GenBank/DDBJ whole genome shotgun (WGS) entry which is preliminary data.</text>
</comment>
<name>A0A1F7V7P9_9BACT</name>
<proteinExistence type="inferred from homology"/>
<feature type="transmembrane region" description="Helical" evidence="7">
    <location>
        <begin position="107"/>
        <end position="126"/>
    </location>
</feature>
<dbReference type="Pfam" id="PF01478">
    <property type="entry name" value="Peptidase_A24"/>
    <property type="match status" value="1"/>
</dbReference>
<keyword evidence="4 7" id="KW-0812">Transmembrane</keyword>
<accession>A0A1F7V7P9</accession>
<dbReference type="PANTHER" id="PTHR30487">
    <property type="entry name" value="TYPE 4 PREPILIN-LIKE PROTEINS LEADER PEPTIDE-PROCESSING ENZYME"/>
    <property type="match status" value="1"/>
</dbReference>
<evidence type="ECO:0000313" key="11">
    <source>
        <dbReference type="Proteomes" id="UP000176593"/>
    </source>
</evidence>
<comment type="similarity">
    <text evidence="2">Belongs to the peptidase A24 family.</text>
</comment>
<feature type="transmembrane region" description="Helical" evidence="7">
    <location>
        <begin position="234"/>
        <end position="253"/>
    </location>
</feature>
<dbReference type="Gene3D" id="1.20.120.1220">
    <property type="match status" value="1"/>
</dbReference>
<evidence type="ECO:0000256" key="3">
    <source>
        <dbReference type="ARBA" id="ARBA00022475"/>
    </source>
</evidence>
<dbReference type="InterPro" id="IPR000045">
    <property type="entry name" value="Prepilin_IV_endopep_pep"/>
</dbReference>
<keyword evidence="3" id="KW-1003">Cell membrane</keyword>
<reference evidence="10 11" key="1">
    <citation type="journal article" date="2016" name="Nat. Commun.">
        <title>Thousands of microbial genomes shed light on interconnected biogeochemical processes in an aquifer system.</title>
        <authorList>
            <person name="Anantharaman K."/>
            <person name="Brown C.T."/>
            <person name="Hug L.A."/>
            <person name="Sharon I."/>
            <person name="Castelle C.J."/>
            <person name="Probst A.J."/>
            <person name="Thomas B.C."/>
            <person name="Singh A."/>
            <person name="Wilkins M.J."/>
            <person name="Karaoz U."/>
            <person name="Brodie E.L."/>
            <person name="Williams K.H."/>
            <person name="Hubbard S.S."/>
            <person name="Banfield J.F."/>
        </authorList>
    </citation>
    <scope>NUCLEOTIDE SEQUENCE [LARGE SCALE GENOMIC DNA]</scope>
</reference>
<evidence type="ECO:0000313" key="10">
    <source>
        <dbReference type="EMBL" id="OGL86582.1"/>
    </source>
</evidence>
<evidence type="ECO:0000256" key="2">
    <source>
        <dbReference type="ARBA" id="ARBA00005801"/>
    </source>
</evidence>